<name>A0AAN7UDT8_9PEZI</name>
<feature type="compositionally biased region" description="Polar residues" evidence="1">
    <location>
        <begin position="1"/>
        <end position="23"/>
    </location>
</feature>
<evidence type="ECO:0000313" key="2">
    <source>
        <dbReference type="EMBL" id="KAK5627189.1"/>
    </source>
</evidence>
<dbReference type="Proteomes" id="UP001305414">
    <property type="component" value="Unassembled WGS sequence"/>
</dbReference>
<feature type="region of interest" description="Disordered" evidence="1">
    <location>
        <begin position="1"/>
        <end position="33"/>
    </location>
</feature>
<sequence length="308" mass="33101">MDVSNLLTPKPSSFHPQSTNTQPAAGASHHSLHQTYSATKLALDTASIRQGSKMASGSPIEPYPGASASSHSGSVSPRQPVAPKHVQFELLFPQSPQYRARLPLRVQIFPHDDTESIISTVKNFYGLYHGVAGISFEDDRNNTLIARYENFSNNMVVYVRVIEDSSSPAGPFNSAAFQPASLEYTTHQMGHHISRPGSTASRRRSPSPNGNSGRRSTSVSTNPAGKKGRSRSTKNPSSSYDDSANGYSSGDGAAGSVSSKAKDHIGNTDISVENIVEGGRRKRAKFESSVSHATPISPQSRTPNHHYI</sequence>
<protein>
    <submittedName>
        <fullName evidence="2">Uncharacterized protein</fullName>
    </submittedName>
</protein>
<keyword evidence="3" id="KW-1185">Reference proteome</keyword>
<gene>
    <name evidence="2" type="ORF">RRF57_002904</name>
</gene>
<dbReference type="AlphaFoldDB" id="A0AAN7UDT8"/>
<organism evidence="2 3">
    <name type="scientific">Xylaria bambusicola</name>
    <dbReference type="NCBI Taxonomy" id="326684"/>
    <lineage>
        <taxon>Eukaryota</taxon>
        <taxon>Fungi</taxon>
        <taxon>Dikarya</taxon>
        <taxon>Ascomycota</taxon>
        <taxon>Pezizomycotina</taxon>
        <taxon>Sordariomycetes</taxon>
        <taxon>Xylariomycetidae</taxon>
        <taxon>Xylariales</taxon>
        <taxon>Xylariaceae</taxon>
        <taxon>Xylaria</taxon>
    </lineage>
</organism>
<dbReference type="EMBL" id="JAWHQM010000005">
    <property type="protein sequence ID" value="KAK5627189.1"/>
    <property type="molecule type" value="Genomic_DNA"/>
</dbReference>
<proteinExistence type="predicted"/>
<evidence type="ECO:0000256" key="1">
    <source>
        <dbReference type="SAM" id="MobiDB-lite"/>
    </source>
</evidence>
<feature type="region of interest" description="Disordered" evidence="1">
    <location>
        <begin position="189"/>
        <end position="308"/>
    </location>
</feature>
<accession>A0AAN7UDT8</accession>
<reference evidence="2 3" key="1">
    <citation type="submission" date="2023-10" db="EMBL/GenBank/DDBJ databases">
        <title>Draft genome sequence of Xylaria bambusicola isolate GMP-LS, the root and basal stem rot pathogen of sugarcane in Indonesia.</title>
        <authorList>
            <person name="Selvaraj P."/>
            <person name="Muralishankar V."/>
            <person name="Muruganantham S."/>
            <person name="Sp S."/>
            <person name="Haryani S."/>
            <person name="Lau K.J.X."/>
            <person name="Naqvi N.I."/>
        </authorList>
    </citation>
    <scope>NUCLEOTIDE SEQUENCE [LARGE SCALE GENOMIC DNA]</scope>
    <source>
        <strain evidence="2">GMP-LS</strain>
    </source>
</reference>
<feature type="region of interest" description="Disordered" evidence="1">
    <location>
        <begin position="50"/>
        <end position="80"/>
    </location>
</feature>
<feature type="compositionally biased region" description="Low complexity" evidence="1">
    <location>
        <begin position="206"/>
        <end position="216"/>
    </location>
</feature>
<feature type="compositionally biased region" description="Low complexity" evidence="1">
    <location>
        <begin position="65"/>
        <end position="76"/>
    </location>
</feature>
<feature type="compositionally biased region" description="Low complexity" evidence="1">
    <location>
        <begin position="237"/>
        <end position="259"/>
    </location>
</feature>
<feature type="compositionally biased region" description="Polar residues" evidence="1">
    <location>
        <begin position="288"/>
        <end position="302"/>
    </location>
</feature>
<evidence type="ECO:0000313" key="3">
    <source>
        <dbReference type="Proteomes" id="UP001305414"/>
    </source>
</evidence>
<comment type="caution">
    <text evidence="2">The sequence shown here is derived from an EMBL/GenBank/DDBJ whole genome shotgun (WGS) entry which is preliminary data.</text>
</comment>